<dbReference type="Gene3D" id="3.40.50.10180">
    <property type="entry name" value="Glycerate kinase, MOFRL-like N-terminal domain"/>
    <property type="match status" value="1"/>
</dbReference>
<dbReference type="RefSeq" id="WP_092538979.1">
    <property type="nucleotide sequence ID" value="NZ_FNKQ01000005.1"/>
</dbReference>
<accession>A0A1H1G3E3</accession>
<dbReference type="PANTHER" id="PTHR12227:SF0">
    <property type="entry name" value="GLYCERATE KINASE"/>
    <property type="match status" value="1"/>
</dbReference>
<dbReference type="Pfam" id="PF13660">
    <property type="entry name" value="DUF4147"/>
    <property type="match status" value="1"/>
</dbReference>
<dbReference type="GO" id="GO:0008887">
    <property type="term" value="F:glycerate kinase activity"/>
    <property type="evidence" value="ECO:0007669"/>
    <property type="project" value="InterPro"/>
</dbReference>
<reference evidence="5" key="1">
    <citation type="submission" date="2016-10" db="EMBL/GenBank/DDBJ databases">
        <authorList>
            <person name="Varghese N."/>
            <person name="Submissions S."/>
        </authorList>
    </citation>
    <scope>NUCLEOTIDE SEQUENCE [LARGE SCALE GENOMIC DNA]</scope>
    <source>
        <strain evidence="5">CGMCC 1.12397</strain>
    </source>
</reference>
<evidence type="ECO:0000259" key="2">
    <source>
        <dbReference type="Pfam" id="PF13660"/>
    </source>
</evidence>
<keyword evidence="4" id="KW-0808">Transferase</keyword>
<organism evidence="4 5">
    <name type="scientific">Halopelagius longus</name>
    <dbReference type="NCBI Taxonomy" id="1236180"/>
    <lineage>
        <taxon>Archaea</taxon>
        <taxon>Methanobacteriati</taxon>
        <taxon>Methanobacteriota</taxon>
        <taxon>Stenosarchaea group</taxon>
        <taxon>Halobacteria</taxon>
        <taxon>Halobacteriales</taxon>
        <taxon>Haloferacaceae</taxon>
    </lineage>
</organism>
<sequence length="441" mass="44505">MIRNRDALASSRDHELALDCIEAAIDAAAPEAAVRSNVGLDGDVLTVRGTDYDLARYDEVLLVGGGKAAGGVARTLESMLGDRLSDGLVVTKQPVEAETVRSAVGDHPLPSERNVAATADLLELVDAADERTLVLSVLTGGASALLTAPAGELAVSDLRETTERLLEGGVPIGEINAVRKHLSTSKGGQLASRASPATVVGLLLSDVVGDDPSVIGSGPTVPDETTFDDALAVFERYDIDPPAAVRGYLASGADGDAAETPFADDPAFDAVENHVVGGNATALDAARSVAADAGYEPLLLSSRLRGEAREAAKTLVAVGEECAATGNPVEPPAVLLGGGECTVSVAGEGGRGGPNQELVLSAALELDEPHVVAAVDTDGEDGSSDVAGAVADDSTATDAEDARAHLAANDAGTYLSDAGATIRTGPTGTNVNDVVVVVVPE</sequence>
<reference evidence="4" key="2">
    <citation type="submission" date="2016-10" db="EMBL/GenBank/DDBJ databases">
        <authorList>
            <person name="de Groot N.N."/>
        </authorList>
    </citation>
    <scope>NUCLEOTIDE SEQUENCE [LARGE SCALE GENOMIC DNA]</scope>
    <source>
        <strain evidence="4">CGMCC 1.12397</strain>
    </source>
</reference>
<dbReference type="SUPFAM" id="SSF82544">
    <property type="entry name" value="GckA/TtuD-like"/>
    <property type="match status" value="1"/>
</dbReference>
<dbReference type="InterPro" id="IPR007835">
    <property type="entry name" value="MOFRL"/>
</dbReference>
<dbReference type="Proteomes" id="UP000199289">
    <property type="component" value="Unassembled WGS sequence"/>
</dbReference>
<dbReference type="AlphaFoldDB" id="A0A1H1G3E3"/>
<name>A0A1H1G3E3_9EURY</name>
<dbReference type="InterPro" id="IPR038614">
    <property type="entry name" value="GK_N_sf"/>
</dbReference>
<gene>
    <name evidence="3" type="ORF">DWB78_17145</name>
    <name evidence="4" type="ORF">SAMN05216278_3489</name>
</gene>
<proteinExistence type="predicted"/>
<dbReference type="EMBL" id="QQST01000003">
    <property type="protein sequence ID" value="RDI69875.1"/>
    <property type="molecule type" value="Genomic_DNA"/>
</dbReference>
<dbReference type="EMBL" id="FNKQ01000005">
    <property type="protein sequence ID" value="SDR07595.1"/>
    <property type="molecule type" value="Genomic_DNA"/>
</dbReference>
<reference evidence="3 6" key="3">
    <citation type="submission" date="2018-07" db="EMBL/GenBank/DDBJ databases">
        <title>Genome sequence of extremly halophilic archaeon Halopelagius longus strain BC12-B1.</title>
        <authorList>
            <person name="Zhang X."/>
        </authorList>
    </citation>
    <scope>NUCLEOTIDE SEQUENCE [LARGE SCALE GENOMIC DNA]</scope>
    <source>
        <strain evidence="3 6">BC12-B1</strain>
    </source>
</reference>
<dbReference type="InterPro" id="IPR037035">
    <property type="entry name" value="GK-like_C_sf"/>
</dbReference>
<evidence type="ECO:0000313" key="4">
    <source>
        <dbReference type="EMBL" id="SDR07595.1"/>
    </source>
</evidence>
<feature type="domain" description="MOFRL" evidence="1">
    <location>
        <begin position="334"/>
        <end position="433"/>
    </location>
</feature>
<feature type="domain" description="MOFRL-associated" evidence="2">
    <location>
        <begin position="17"/>
        <end position="249"/>
    </location>
</feature>
<evidence type="ECO:0000313" key="3">
    <source>
        <dbReference type="EMBL" id="RDI69875.1"/>
    </source>
</evidence>
<keyword evidence="6" id="KW-1185">Reference proteome</keyword>
<dbReference type="GO" id="GO:0005737">
    <property type="term" value="C:cytoplasm"/>
    <property type="evidence" value="ECO:0007669"/>
    <property type="project" value="TreeGrafter"/>
</dbReference>
<evidence type="ECO:0000259" key="1">
    <source>
        <dbReference type="Pfam" id="PF05161"/>
    </source>
</evidence>
<protein>
    <submittedName>
        <fullName evidence="3">DUF4147 domain-containing protein</fullName>
    </submittedName>
    <submittedName>
        <fullName evidence="4">Glycerate 2-kinase</fullName>
    </submittedName>
</protein>
<dbReference type="InterPro" id="IPR025286">
    <property type="entry name" value="MOFRL_assoc_dom"/>
</dbReference>
<evidence type="ECO:0000313" key="6">
    <source>
        <dbReference type="Proteomes" id="UP000255421"/>
    </source>
</evidence>
<dbReference type="Proteomes" id="UP000255421">
    <property type="component" value="Unassembled WGS sequence"/>
</dbReference>
<dbReference type="Pfam" id="PF05161">
    <property type="entry name" value="MOFRL"/>
    <property type="match status" value="1"/>
</dbReference>
<dbReference type="PANTHER" id="PTHR12227">
    <property type="entry name" value="GLYCERATE KINASE"/>
    <property type="match status" value="1"/>
</dbReference>
<keyword evidence="4" id="KW-0418">Kinase</keyword>
<evidence type="ECO:0000313" key="5">
    <source>
        <dbReference type="Proteomes" id="UP000199289"/>
    </source>
</evidence>
<dbReference type="Gene3D" id="3.40.1480.10">
    <property type="entry name" value="MOFRL domain"/>
    <property type="match status" value="1"/>
</dbReference>
<dbReference type="InterPro" id="IPR039760">
    <property type="entry name" value="MOFRL_protein"/>
</dbReference>